<name>A0A9X0WJS5_9GAMM</name>
<sequence length="116" mass="12947">MECVRLRVLDLDFDNGLILVRNGKGGKDRAVPLPQRLREPLQAHLTRVEGQAARIAKRLQQDKRRSVDLLDGGVFHPLGPSRACRRRRSRRAGAPSRCCGRGSPPDSFRTRGRPGS</sequence>
<dbReference type="Gene3D" id="1.10.443.10">
    <property type="entry name" value="Intergrase catalytic core"/>
    <property type="match status" value="1"/>
</dbReference>
<dbReference type="EMBL" id="NRSD01000019">
    <property type="protein sequence ID" value="MBK1646047.1"/>
    <property type="molecule type" value="Genomic_DNA"/>
</dbReference>
<dbReference type="InterPro" id="IPR013762">
    <property type="entry name" value="Integrase-like_cat_sf"/>
</dbReference>
<keyword evidence="5" id="KW-1185">Reference proteome</keyword>
<dbReference type="GO" id="GO:0015074">
    <property type="term" value="P:DNA integration"/>
    <property type="evidence" value="ECO:0007669"/>
    <property type="project" value="InterPro"/>
</dbReference>
<accession>A0A9X0WJS5</accession>
<evidence type="ECO:0000256" key="1">
    <source>
        <dbReference type="ARBA" id="ARBA00023172"/>
    </source>
</evidence>
<dbReference type="GO" id="GO:0003677">
    <property type="term" value="F:DNA binding"/>
    <property type="evidence" value="ECO:0007669"/>
    <property type="project" value="InterPro"/>
</dbReference>
<reference evidence="4 5" key="1">
    <citation type="journal article" date="2020" name="Microorganisms">
        <title>Osmotic Adaptation and Compatible Solute Biosynthesis of Phototrophic Bacteria as Revealed from Genome Analyses.</title>
        <authorList>
            <person name="Imhoff J.F."/>
            <person name="Rahn T."/>
            <person name="Kunzel S."/>
            <person name="Keller A."/>
            <person name="Neulinger S.C."/>
        </authorList>
    </citation>
    <scope>NUCLEOTIDE SEQUENCE [LARGE SCALE GENOMIC DNA]</scope>
    <source>
        <strain evidence="4 5">DSM 21303</strain>
    </source>
</reference>
<comment type="caution">
    <text evidence="4">The sequence shown here is derived from an EMBL/GenBank/DDBJ whole genome shotgun (WGS) entry which is preliminary data.</text>
</comment>
<dbReference type="SUPFAM" id="SSF56349">
    <property type="entry name" value="DNA breaking-rejoining enzymes"/>
    <property type="match status" value="1"/>
</dbReference>
<dbReference type="Proteomes" id="UP001138802">
    <property type="component" value="Unassembled WGS sequence"/>
</dbReference>
<gene>
    <name evidence="4" type="ORF">CKO25_15615</name>
</gene>
<dbReference type="AlphaFoldDB" id="A0A9X0WJS5"/>
<evidence type="ECO:0000259" key="3">
    <source>
        <dbReference type="PROSITE" id="PS51898"/>
    </source>
</evidence>
<dbReference type="GO" id="GO:0006310">
    <property type="term" value="P:DNA recombination"/>
    <property type="evidence" value="ECO:0007669"/>
    <property type="project" value="UniProtKB-KW"/>
</dbReference>
<evidence type="ECO:0000256" key="2">
    <source>
        <dbReference type="SAM" id="MobiDB-lite"/>
    </source>
</evidence>
<feature type="region of interest" description="Disordered" evidence="2">
    <location>
        <begin position="80"/>
        <end position="116"/>
    </location>
</feature>
<proteinExistence type="predicted"/>
<dbReference type="InterPro" id="IPR002104">
    <property type="entry name" value="Integrase_catalytic"/>
</dbReference>
<dbReference type="RefSeq" id="WP_200388865.1">
    <property type="nucleotide sequence ID" value="NZ_NRSD01000019.1"/>
</dbReference>
<feature type="domain" description="Tyr recombinase" evidence="3">
    <location>
        <begin position="1"/>
        <end position="116"/>
    </location>
</feature>
<dbReference type="Pfam" id="PF00589">
    <property type="entry name" value="Phage_integrase"/>
    <property type="match status" value="1"/>
</dbReference>
<evidence type="ECO:0000313" key="4">
    <source>
        <dbReference type="EMBL" id="MBK1646047.1"/>
    </source>
</evidence>
<dbReference type="PROSITE" id="PS51898">
    <property type="entry name" value="TYR_RECOMBINASE"/>
    <property type="match status" value="1"/>
</dbReference>
<protein>
    <recommendedName>
        <fullName evidence="3">Tyr recombinase domain-containing protein</fullName>
    </recommendedName>
</protein>
<dbReference type="InterPro" id="IPR011010">
    <property type="entry name" value="DNA_brk_join_enz"/>
</dbReference>
<keyword evidence="1" id="KW-0233">DNA recombination</keyword>
<organism evidence="4 5">
    <name type="scientific">Thiocapsa imhoffii</name>
    <dbReference type="NCBI Taxonomy" id="382777"/>
    <lineage>
        <taxon>Bacteria</taxon>
        <taxon>Pseudomonadati</taxon>
        <taxon>Pseudomonadota</taxon>
        <taxon>Gammaproteobacteria</taxon>
        <taxon>Chromatiales</taxon>
        <taxon>Chromatiaceae</taxon>
        <taxon>Thiocapsa</taxon>
    </lineage>
</organism>
<evidence type="ECO:0000313" key="5">
    <source>
        <dbReference type="Proteomes" id="UP001138802"/>
    </source>
</evidence>